<dbReference type="KEGG" id="rox:BV494_17065"/>
<reference evidence="2" key="1">
    <citation type="submission" date="2017-01" db="EMBL/GenBank/DDBJ databases">
        <title>Genome sequence of Rouxiella sp. ERMR1:05.</title>
        <authorList>
            <person name="Kumar R."/>
            <person name="Singh D."/>
            <person name="Kumar S."/>
        </authorList>
    </citation>
    <scope>NUCLEOTIDE SEQUENCE [LARGE SCALE GENOMIC DNA]</scope>
    <source>
        <strain evidence="2">ERMR1:05</strain>
    </source>
</reference>
<dbReference type="EMBL" id="CP019062">
    <property type="protein sequence ID" value="AVF36533.1"/>
    <property type="molecule type" value="Genomic_DNA"/>
</dbReference>
<dbReference type="Proteomes" id="UP000239197">
    <property type="component" value="Chromosome"/>
</dbReference>
<evidence type="ECO:0008006" key="3">
    <source>
        <dbReference type="Google" id="ProtNLM"/>
    </source>
</evidence>
<sequence>MNKDKIIDICALCLKMKELRDSHFLPKFVYRTMNKIKKDKSEKVLLQFNRNAAPIFHEIKKYLLCECCEAKLNLNGEDYVARLLLKTNNQPTKIHSIYSKNMLRKELFNTSNIEGLDNKKIFYFATSIFWRATFEWYGSTPLILKESTTSEMRQLLKYNDGSSSYIIICLPLFLFEQHSIIFPKKYHRKDIFNGDFHYFTIFNMCFVMMQKETANKYFNLKEINNSVCHMMSDILQIGIMKEFILNYSKKNIKSGMKYSTEVSWALKYIYNNIDNHKGNYTIHPDIKALITLGEIYKYFHYLSQTGAVEYWKTYINHPKIENVFYTYKAIA</sequence>
<proteinExistence type="predicted"/>
<name>A0A2L1UU94_9GAMM</name>
<dbReference type="RefSeq" id="WP_104923934.1">
    <property type="nucleotide sequence ID" value="NZ_CP019062.1"/>
</dbReference>
<dbReference type="AlphaFoldDB" id="A0A2L1UU94"/>
<accession>A0A2L1UU94</accession>
<protein>
    <recommendedName>
        <fullName evidence="3">HNH endonuclease</fullName>
    </recommendedName>
</protein>
<evidence type="ECO:0000313" key="2">
    <source>
        <dbReference type="Proteomes" id="UP000239197"/>
    </source>
</evidence>
<keyword evidence="2" id="KW-1185">Reference proteome</keyword>
<gene>
    <name evidence="1" type="ORF">BV494_17065</name>
</gene>
<evidence type="ECO:0000313" key="1">
    <source>
        <dbReference type="EMBL" id="AVF36533.1"/>
    </source>
</evidence>
<dbReference type="OrthoDB" id="5518417at2"/>
<organism evidence="1 2">
    <name type="scientific">Rahnella sikkimica</name>
    <dbReference type="NCBI Taxonomy" id="1805933"/>
    <lineage>
        <taxon>Bacteria</taxon>
        <taxon>Pseudomonadati</taxon>
        <taxon>Pseudomonadota</taxon>
        <taxon>Gammaproteobacteria</taxon>
        <taxon>Enterobacterales</taxon>
        <taxon>Yersiniaceae</taxon>
        <taxon>Rahnella</taxon>
    </lineage>
</organism>